<dbReference type="HOGENOM" id="CLU_079282_0_0_0"/>
<name>Q025F4_SOLUE</name>
<dbReference type="STRING" id="234267.Acid_2376"/>
<dbReference type="InterPro" id="IPR013216">
    <property type="entry name" value="Methyltransf_11"/>
</dbReference>
<proteinExistence type="predicted"/>
<dbReference type="SUPFAM" id="SSF53335">
    <property type="entry name" value="S-adenosyl-L-methionine-dependent methyltransferases"/>
    <property type="match status" value="1"/>
</dbReference>
<protein>
    <submittedName>
        <fullName evidence="2">Methyltransferase type 11</fullName>
    </submittedName>
</protein>
<feature type="domain" description="Methyltransferase type 11" evidence="1">
    <location>
        <begin position="56"/>
        <end position="111"/>
    </location>
</feature>
<evidence type="ECO:0000313" key="2">
    <source>
        <dbReference type="EMBL" id="ABJ83365.1"/>
    </source>
</evidence>
<sequence length="226" mass="26688">MLRWIENKRLGSHLRGRGVEIGALWRRFPVAASSTVWYIDRHHSSELQREYPELKRQPVSPDVLADAGQLPFGDGSLDFVIASHILEHLPFPLACLRSWYRVLGAGGVLILKIPDMRYTFDANRRRSTLRHLVEEHLHPEEFDKRAHFQDWVEHVEGRPPGSEALRHETNRLMDLDYSIHYHVWTDEDIRELIDYTRTAMGLHWRPVLFLRAHFYRKECAVALRRE</sequence>
<evidence type="ECO:0000259" key="1">
    <source>
        <dbReference type="Pfam" id="PF08241"/>
    </source>
</evidence>
<dbReference type="InParanoid" id="Q025F4"/>
<dbReference type="InterPro" id="IPR029063">
    <property type="entry name" value="SAM-dependent_MTases_sf"/>
</dbReference>
<dbReference type="AlphaFoldDB" id="Q025F4"/>
<gene>
    <name evidence="2" type="ordered locus">Acid_2376</name>
</gene>
<keyword evidence="2" id="KW-0808">Transferase</keyword>
<dbReference type="KEGG" id="sus:Acid_2376"/>
<dbReference type="Gene3D" id="3.40.50.150">
    <property type="entry name" value="Vaccinia Virus protein VP39"/>
    <property type="match status" value="1"/>
</dbReference>
<dbReference type="Pfam" id="PF08241">
    <property type="entry name" value="Methyltransf_11"/>
    <property type="match status" value="1"/>
</dbReference>
<accession>Q025F4</accession>
<reference evidence="2" key="1">
    <citation type="submission" date="2006-10" db="EMBL/GenBank/DDBJ databases">
        <title>Complete sequence of Solibacter usitatus Ellin6076.</title>
        <authorList>
            <consortium name="US DOE Joint Genome Institute"/>
            <person name="Copeland A."/>
            <person name="Lucas S."/>
            <person name="Lapidus A."/>
            <person name="Barry K."/>
            <person name="Detter J.C."/>
            <person name="Glavina del Rio T."/>
            <person name="Hammon N."/>
            <person name="Israni S."/>
            <person name="Dalin E."/>
            <person name="Tice H."/>
            <person name="Pitluck S."/>
            <person name="Thompson L.S."/>
            <person name="Brettin T."/>
            <person name="Bruce D."/>
            <person name="Han C."/>
            <person name="Tapia R."/>
            <person name="Gilna P."/>
            <person name="Schmutz J."/>
            <person name="Larimer F."/>
            <person name="Land M."/>
            <person name="Hauser L."/>
            <person name="Kyrpides N."/>
            <person name="Mikhailova N."/>
            <person name="Janssen P.H."/>
            <person name="Kuske C.R."/>
            <person name="Richardson P."/>
        </authorList>
    </citation>
    <scope>NUCLEOTIDE SEQUENCE</scope>
    <source>
        <strain evidence="2">Ellin6076</strain>
    </source>
</reference>
<dbReference type="GO" id="GO:0032259">
    <property type="term" value="P:methylation"/>
    <property type="evidence" value="ECO:0007669"/>
    <property type="project" value="UniProtKB-KW"/>
</dbReference>
<dbReference type="EMBL" id="CP000473">
    <property type="protein sequence ID" value="ABJ83365.1"/>
    <property type="molecule type" value="Genomic_DNA"/>
</dbReference>
<dbReference type="GO" id="GO:0008757">
    <property type="term" value="F:S-adenosylmethionine-dependent methyltransferase activity"/>
    <property type="evidence" value="ECO:0007669"/>
    <property type="project" value="InterPro"/>
</dbReference>
<organism evidence="2">
    <name type="scientific">Solibacter usitatus (strain Ellin6076)</name>
    <dbReference type="NCBI Taxonomy" id="234267"/>
    <lineage>
        <taxon>Bacteria</taxon>
        <taxon>Pseudomonadati</taxon>
        <taxon>Acidobacteriota</taxon>
        <taxon>Terriglobia</taxon>
        <taxon>Bryobacterales</taxon>
        <taxon>Solibacteraceae</taxon>
        <taxon>Candidatus Solibacter</taxon>
    </lineage>
</organism>
<keyword evidence="2" id="KW-0489">Methyltransferase</keyword>
<dbReference type="OrthoDB" id="9790457at2"/>
<dbReference type="eggNOG" id="COG4627">
    <property type="taxonomic scope" value="Bacteria"/>
</dbReference>